<reference evidence="1" key="1">
    <citation type="submission" date="2009-10" db="EMBL/GenBank/DDBJ databases">
        <title>Diversity of trophic interactions inside an arsenic-rich microbial ecosystem.</title>
        <authorList>
            <person name="Bertin P.N."/>
            <person name="Heinrich-Salmeron A."/>
            <person name="Pelletier E."/>
            <person name="Goulhen-Chollet F."/>
            <person name="Arsene-Ploetze F."/>
            <person name="Gallien S."/>
            <person name="Calteau A."/>
            <person name="Vallenet D."/>
            <person name="Casiot C."/>
            <person name="Chane-Woon-Ming B."/>
            <person name="Giloteaux L."/>
            <person name="Barakat M."/>
            <person name="Bonnefoy V."/>
            <person name="Bruneel O."/>
            <person name="Chandler M."/>
            <person name="Cleiss J."/>
            <person name="Duran R."/>
            <person name="Elbaz-Poulichet F."/>
            <person name="Fonknechten N."/>
            <person name="Lauga B."/>
            <person name="Mornico D."/>
            <person name="Ortet P."/>
            <person name="Schaeffer C."/>
            <person name="Siguier P."/>
            <person name="Alexander Thil Smith A."/>
            <person name="Van Dorsselaer A."/>
            <person name="Weissenbach J."/>
            <person name="Medigue C."/>
            <person name="Le Paslier D."/>
        </authorList>
    </citation>
    <scope>NUCLEOTIDE SEQUENCE</scope>
</reference>
<dbReference type="EMBL" id="CABQ01000210">
    <property type="protein sequence ID" value="CBI08366.1"/>
    <property type="molecule type" value="Genomic_DNA"/>
</dbReference>
<evidence type="ECO:0000313" key="1">
    <source>
        <dbReference type="EMBL" id="CBI08366.1"/>
    </source>
</evidence>
<organism evidence="1">
    <name type="scientific">mine drainage metagenome</name>
    <dbReference type="NCBI Taxonomy" id="410659"/>
    <lineage>
        <taxon>unclassified sequences</taxon>
        <taxon>metagenomes</taxon>
        <taxon>ecological metagenomes</taxon>
    </lineage>
</organism>
<accession>E6QM95</accession>
<name>E6QM95_9ZZZZ</name>
<sequence length="29" mass="3416">MLFTPDHRTSRGSQKWIAICEMLLAIRQI</sequence>
<proteinExistence type="predicted"/>
<gene>
    <name evidence="1" type="ORF">CARN6_1824</name>
</gene>
<dbReference type="AlphaFoldDB" id="E6QM95"/>
<comment type="caution">
    <text evidence="1">The sequence shown here is derived from an EMBL/GenBank/DDBJ whole genome shotgun (WGS) entry which is preliminary data.</text>
</comment>
<protein>
    <submittedName>
        <fullName evidence="1">Uncharacterized protein</fullName>
    </submittedName>
</protein>